<evidence type="ECO:0000256" key="5">
    <source>
        <dbReference type="ARBA" id="ARBA00038306"/>
    </source>
</evidence>
<evidence type="ECO:0000256" key="6">
    <source>
        <dbReference type="SAM" id="SignalP"/>
    </source>
</evidence>
<dbReference type="AlphaFoldDB" id="A0A2T5UNY8"/>
<dbReference type="PANTHER" id="PTHR34001">
    <property type="entry name" value="BLL7405 PROTEIN"/>
    <property type="match status" value="1"/>
</dbReference>
<comment type="caution">
    <text evidence="8">The sequence shown here is derived from an EMBL/GenBank/DDBJ whole genome shotgun (WGS) entry which is preliminary data.</text>
</comment>
<keyword evidence="9" id="KW-1185">Reference proteome</keyword>
<organism evidence="8 9">
    <name type="scientific">Breoghania corrubedonensis</name>
    <dbReference type="NCBI Taxonomy" id="665038"/>
    <lineage>
        <taxon>Bacteria</taxon>
        <taxon>Pseudomonadati</taxon>
        <taxon>Pseudomonadota</taxon>
        <taxon>Alphaproteobacteria</taxon>
        <taxon>Hyphomicrobiales</taxon>
        <taxon>Stappiaceae</taxon>
        <taxon>Breoghania</taxon>
    </lineage>
</organism>
<keyword evidence="2 6" id="KW-0732">Signal</keyword>
<dbReference type="EMBL" id="QAYG01000017">
    <property type="protein sequence ID" value="PTW53213.1"/>
    <property type="molecule type" value="Genomic_DNA"/>
</dbReference>
<protein>
    <submittedName>
        <fullName evidence="8">Outer membrane immunogenic protein</fullName>
    </submittedName>
</protein>
<dbReference type="OrthoDB" id="9815357at2"/>
<evidence type="ECO:0000259" key="7">
    <source>
        <dbReference type="Pfam" id="PF13505"/>
    </source>
</evidence>
<dbReference type="InterPro" id="IPR011250">
    <property type="entry name" value="OMP/PagP_B-barrel"/>
</dbReference>
<evidence type="ECO:0000256" key="4">
    <source>
        <dbReference type="ARBA" id="ARBA00023237"/>
    </source>
</evidence>
<gene>
    <name evidence="8" type="ORF">C8N35_11729</name>
</gene>
<evidence type="ECO:0000256" key="3">
    <source>
        <dbReference type="ARBA" id="ARBA00023136"/>
    </source>
</evidence>
<comment type="similarity">
    <text evidence="5">Belongs to the Omp25/RopB family.</text>
</comment>
<feature type="domain" description="Outer membrane protein beta-barrel" evidence="7">
    <location>
        <begin position="43"/>
        <end position="226"/>
    </location>
</feature>
<evidence type="ECO:0000256" key="2">
    <source>
        <dbReference type="ARBA" id="ARBA00022729"/>
    </source>
</evidence>
<feature type="chain" id="PRO_5015598879" evidence="6">
    <location>
        <begin position="24"/>
        <end position="226"/>
    </location>
</feature>
<evidence type="ECO:0000313" key="8">
    <source>
        <dbReference type="EMBL" id="PTW53213.1"/>
    </source>
</evidence>
<reference evidence="8 9" key="1">
    <citation type="submission" date="2018-04" db="EMBL/GenBank/DDBJ databases">
        <title>Genomic Encyclopedia of Archaeal and Bacterial Type Strains, Phase II (KMG-II): from individual species to whole genera.</title>
        <authorList>
            <person name="Goeker M."/>
        </authorList>
    </citation>
    <scope>NUCLEOTIDE SEQUENCE [LARGE SCALE GENOMIC DNA]</scope>
    <source>
        <strain evidence="8 9">DSM 23382</strain>
    </source>
</reference>
<accession>A0A2T5UNY8</accession>
<comment type="subcellular location">
    <subcellularLocation>
        <location evidence="1">Cell outer membrane</location>
    </subcellularLocation>
</comment>
<keyword evidence="4" id="KW-0998">Cell outer membrane</keyword>
<dbReference type="PANTHER" id="PTHR34001:SF3">
    <property type="entry name" value="BLL7405 PROTEIN"/>
    <property type="match status" value="1"/>
</dbReference>
<dbReference type="RefSeq" id="WP_107992148.1">
    <property type="nucleotide sequence ID" value="NZ_QAYG01000017.1"/>
</dbReference>
<proteinExistence type="inferred from homology"/>
<dbReference type="InterPro" id="IPR027385">
    <property type="entry name" value="Beta-barrel_OMP"/>
</dbReference>
<dbReference type="InterPro" id="IPR051692">
    <property type="entry name" value="OMP-like"/>
</dbReference>
<feature type="signal peptide" evidence="6">
    <location>
        <begin position="1"/>
        <end position="23"/>
    </location>
</feature>
<dbReference type="Gene3D" id="2.40.160.20">
    <property type="match status" value="1"/>
</dbReference>
<dbReference type="GO" id="GO:0009279">
    <property type="term" value="C:cell outer membrane"/>
    <property type="evidence" value="ECO:0007669"/>
    <property type="project" value="UniProtKB-SubCell"/>
</dbReference>
<keyword evidence="3" id="KW-0472">Membrane</keyword>
<dbReference type="Pfam" id="PF13505">
    <property type="entry name" value="OMP_b-brl"/>
    <property type="match status" value="1"/>
</dbReference>
<dbReference type="Proteomes" id="UP000244081">
    <property type="component" value="Unassembled WGS sequence"/>
</dbReference>
<evidence type="ECO:0000313" key="9">
    <source>
        <dbReference type="Proteomes" id="UP000244081"/>
    </source>
</evidence>
<evidence type="ECO:0000256" key="1">
    <source>
        <dbReference type="ARBA" id="ARBA00004442"/>
    </source>
</evidence>
<dbReference type="SUPFAM" id="SSF56925">
    <property type="entry name" value="OMPA-like"/>
    <property type="match status" value="1"/>
</dbReference>
<sequence>MKRLLGTLLAGVVIGGGVAPALAADLPEPAAPEAYSAPAPVPQERFYWTGFYFGGTLGYGWGDRDANGPATGSFDLDSNGVNAGVHAGYNYMFTPNWLLGMEADIAYTDQSDSASPGGVGVKATSNWLSTVRARAGYAFDNGMMVYGTGGLALADRKWSGGGSDDSDVAAGWTVGGGVETALTDHLTARAEYLYVDFGDETYNFGGTSVKSDLSEHIARVGMSYKF</sequence>
<name>A0A2T5UNY8_9HYPH</name>